<accession>A0ABR5J7L7</accession>
<proteinExistence type="predicted"/>
<feature type="region of interest" description="Disordered" evidence="1">
    <location>
        <begin position="92"/>
        <end position="123"/>
    </location>
</feature>
<reference evidence="2 3" key="1">
    <citation type="submission" date="2015-07" db="EMBL/GenBank/DDBJ databases">
        <authorList>
            <person name="Ju K.-S."/>
            <person name="Doroghazi J.R."/>
            <person name="Metcalf W.W."/>
        </authorList>
    </citation>
    <scope>NUCLEOTIDE SEQUENCE [LARGE SCALE GENOMIC DNA]</scope>
    <source>
        <strain evidence="2 3">NRRL B-3589</strain>
    </source>
</reference>
<protein>
    <submittedName>
        <fullName evidence="2">Uncharacterized protein</fullName>
    </submittedName>
</protein>
<name>A0ABR5J7L7_9ACTN</name>
<sequence length="123" mass="13055">MEAHAATEAADSGAGSDGFIGRELLDERFIRVDPALTATGDHRAQDISVGHGDRGPLTADRCSAHCSPLRRVVGCRRDHGLLVVRRYGPGLATGDRLQGHRSPAGGWSSWGTRTTGRGMALRP</sequence>
<organism evidence="2 3">
    <name type="scientific">Streptomyces varsoviensis</name>
    <dbReference type="NCBI Taxonomy" id="67373"/>
    <lineage>
        <taxon>Bacteria</taxon>
        <taxon>Bacillati</taxon>
        <taxon>Actinomycetota</taxon>
        <taxon>Actinomycetes</taxon>
        <taxon>Kitasatosporales</taxon>
        <taxon>Streptomycetaceae</taxon>
        <taxon>Streptomyces</taxon>
    </lineage>
</organism>
<comment type="caution">
    <text evidence="2">The sequence shown here is derived from an EMBL/GenBank/DDBJ whole genome shotgun (WGS) entry which is preliminary data.</text>
</comment>
<feature type="non-terminal residue" evidence="2">
    <location>
        <position position="123"/>
    </location>
</feature>
<keyword evidence="3" id="KW-1185">Reference proteome</keyword>
<evidence type="ECO:0000256" key="1">
    <source>
        <dbReference type="SAM" id="MobiDB-lite"/>
    </source>
</evidence>
<evidence type="ECO:0000313" key="3">
    <source>
        <dbReference type="Proteomes" id="UP000037020"/>
    </source>
</evidence>
<dbReference type="EMBL" id="LGUT01001207">
    <property type="protein sequence ID" value="KOG89419.1"/>
    <property type="molecule type" value="Genomic_DNA"/>
</dbReference>
<dbReference type="Proteomes" id="UP000037020">
    <property type="component" value="Unassembled WGS sequence"/>
</dbReference>
<evidence type="ECO:0000313" key="2">
    <source>
        <dbReference type="EMBL" id="KOG89419.1"/>
    </source>
</evidence>
<gene>
    <name evidence="2" type="ORF">ADK38_14385</name>
</gene>
<feature type="compositionally biased region" description="Low complexity" evidence="1">
    <location>
        <begin position="105"/>
        <end position="123"/>
    </location>
</feature>